<dbReference type="SUPFAM" id="SSF57783">
    <property type="entry name" value="Zinc beta-ribbon"/>
    <property type="match status" value="1"/>
</dbReference>
<dbReference type="EMBL" id="JACNJN010000159">
    <property type="protein sequence ID" value="MBC8336404.1"/>
    <property type="molecule type" value="Genomic_DNA"/>
</dbReference>
<dbReference type="Gene3D" id="3.40.1360.10">
    <property type="match status" value="1"/>
</dbReference>
<comment type="caution">
    <text evidence="1">The sequence shown here is derived from an EMBL/GenBank/DDBJ whole genome shotgun (WGS) entry which is preliminary data.</text>
</comment>
<dbReference type="PANTHER" id="PTHR30313:SF2">
    <property type="entry name" value="DNA PRIMASE"/>
    <property type="match status" value="1"/>
</dbReference>
<dbReference type="InterPro" id="IPR036977">
    <property type="entry name" value="DNA_primase_Znf_CHC2"/>
</dbReference>
<dbReference type="Pfam" id="PF13155">
    <property type="entry name" value="Toprim_2"/>
    <property type="match status" value="1"/>
</dbReference>
<evidence type="ECO:0000313" key="1">
    <source>
        <dbReference type="EMBL" id="MBC8336404.1"/>
    </source>
</evidence>
<organism evidence="1 2">
    <name type="scientific">Candidatus Desulfolinea nitratireducens</name>
    <dbReference type="NCBI Taxonomy" id="2841698"/>
    <lineage>
        <taxon>Bacteria</taxon>
        <taxon>Bacillati</taxon>
        <taxon>Chloroflexota</taxon>
        <taxon>Anaerolineae</taxon>
        <taxon>Anaerolineales</taxon>
        <taxon>Anaerolineales incertae sedis</taxon>
        <taxon>Candidatus Desulfolinea</taxon>
    </lineage>
</organism>
<accession>A0A8J6TK00</accession>
<dbReference type="GO" id="GO:0008270">
    <property type="term" value="F:zinc ion binding"/>
    <property type="evidence" value="ECO:0007669"/>
    <property type="project" value="InterPro"/>
</dbReference>
<reference evidence="1 2" key="1">
    <citation type="submission" date="2020-08" db="EMBL/GenBank/DDBJ databases">
        <title>Bridging the membrane lipid divide: bacteria of the FCB group superphylum have the potential to synthesize archaeal ether lipids.</title>
        <authorList>
            <person name="Villanueva L."/>
            <person name="Von Meijenfeldt F.A.B."/>
            <person name="Westbye A.B."/>
            <person name="Yadav S."/>
            <person name="Hopmans E.C."/>
            <person name="Dutilh B.E."/>
            <person name="Sinninghe Damste J.S."/>
        </authorList>
    </citation>
    <scope>NUCLEOTIDE SEQUENCE [LARGE SCALE GENOMIC DNA]</scope>
    <source>
        <strain evidence="1">NIOZ-UU36</strain>
    </source>
</reference>
<dbReference type="InterPro" id="IPR050219">
    <property type="entry name" value="DnaG_primase"/>
</dbReference>
<dbReference type="AlphaFoldDB" id="A0A8J6TK00"/>
<evidence type="ECO:0000313" key="2">
    <source>
        <dbReference type="Proteomes" id="UP000614469"/>
    </source>
</evidence>
<dbReference type="PANTHER" id="PTHR30313">
    <property type="entry name" value="DNA PRIMASE"/>
    <property type="match status" value="1"/>
</dbReference>
<dbReference type="GO" id="GO:0005737">
    <property type="term" value="C:cytoplasm"/>
    <property type="evidence" value="ECO:0007669"/>
    <property type="project" value="TreeGrafter"/>
</dbReference>
<dbReference type="GO" id="GO:0003677">
    <property type="term" value="F:DNA binding"/>
    <property type="evidence" value="ECO:0007669"/>
    <property type="project" value="InterPro"/>
</dbReference>
<name>A0A8J6TK00_9CHLR</name>
<sequence>MNEDILQMAEELLGSHIGKINHKGWATYWCPFHGDERQAGTTGLPNFGVNIDEGNWNCFRCGKKGGSIRSLYRALGVEFQPRGADYHPAVKKIYKKRQALSEVDQLDEAISDARHLVASSPAMRYLRSRGITPYTALLYGLGYGRKAHYVSRSVEEAAIHSALVHAHYRSWFWAGSVVYADPPVQPSVLNVRYLPDDALPPKARPFKIKSNHRSWGDRLVPLGAWRIKPQTTTILVVEGLFDMLAGAQVTTALYPQVVVVYTNGANPSFHVAKWFEEHPQYEYILVPDPDQAGEDWVEQVAGAIVAGGGSLCPVPIPEGFEDPDEAFLSGWLPDIL</sequence>
<protein>
    <submittedName>
        <fullName evidence="1">Toprim domain-containing protein</fullName>
    </submittedName>
</protein>
<proteinExistence type="predicted"/>
<dbReference type="GO" id="GO:0006269">
    <property type="term" value="P:DNA replication, synthesis of primer"/>
    <property type="evidence" value="ECO:0007669"/>
    <property type="project" value="TreeGrafter"/>
</dbReference>
<dbReference type="Gene3D" id="3.90.580.10">
    <property type="entry name" value="Zinc finger, CHC2-type domain"/>
    <property type="match status" value="1"/>
</dbReference>
<gene>
    <name evidence="1" type="ORF">H8E29_14155</name>
</gene>
<dbReference type="Proteomes" id="UP000614469">
    <property type="component" value="Unassembled WGS sequence"/>
</dbReference>